<dbReference type="Proteomes" id="UP000694843">
    <property type="component" value="Unplaced"/>
</dbReference>
<dbReference type="Gene3D" id="2.170.130.20">
    <property type="entry name" value="LCCL-like domain"/>
    <property type="match status" value="1"/>
</dbReference>
<protein>
    <submittedName>
        <fullName evidence="4">Uncharacterized protein LOC125179285</fullName>
    </submittedName>
</protein>
<keyword evidence="1" id="KW-0732">Signal</keyword>
<keyword evidence="3" id="KW-1185">Reference proteome</keyword>
<dbReference type="InterPro" id="IPR004043">
    <property type="entry name" value="LCCL"/>
</dbReference>
<dbReference type="Pfam" id="PF03815">
    <property type="entry name" value="LCCL"/>
    <property type="match status" value="1"/>
</dbReference>
<dbReference type="AlphaFoldDB" id="A0A979FUC1"/>
<organism evidence="3 4">
    <name type="scientific">Hyalella azteca</name>
    <name type="common">Amphipod</name>
    <dbReference type="NCBI Taxonomy" id="294128"/>
    <lineage>
        <taxon>Eukaryota</taxon>
        <taxon>Metazoa</taxon>
        <taxon>Ecdysozoa</taxon>
        <taxon>Arthropoda</taxon>
        <taxon>Crustacea</taxon>
        <taxon>Multicrustacea</taxon>
        <taxon>Malacostraca</taxon>
        <taxon>Eumalacostraca</taxon>
        <taxon>Peracarida</taxon>
        <taxon>Amphipoda</taxon>
        <taxon>Senticaudata</taxon>
        <taxon>Talitrida</taxon>
        <taxon>Talitroidea</taxon>
        <taxon>Hyalellidae</taxon>
        <taxon>Hyalella</taxon>
    </lineage>
</organism>
<gene>
    <name evidence="4" type="primary">LOC125179285</name>
</gene>
<dbReference type="SUPFAM" id="SSF69848">
    <property type="entry name" value="LCCL domain"/>
    <property type="match status" value="1"/>
</dbReference>
<reference evidence="4" key="1">
    <citation type="submission" date="2025-08" db="UniProtKB">
        <authorList>
            <consortium name="RefSeq"/>
        </authorList>
    </citation>
    <scope>IDENTIFICATION</scope>
    <source>
        <tissue evidence="4">Whole organism</tissue>
    </source>
</reference>
<dbReference type="RefSeq" id="XP_047740819.1">
    <property type="nucleotide sequence ID" value="XM_047884863.1"/>
</dbReference>
<dbReference type="KEGG" id="hazt:125179285"/>
<dbReference type="InterPro" id="IPR036609">
    <property type="entry name" value="LCCL_sf"/>
</dbReference>
<dbReference type="OrthoDB" id="6399056at2759"/>
<proteinExistence type="predicted"/>
<evidence type="ECO:0000259" key="2">
    <source>
        <dbReference type="PROSITE" id="PS50820"/>
    </source>
</evidence>
<feature type="chain" id="PRO_5037194090" evidence="1">
    <location>
        <begin position="21"/>
        <end position="176"/>
    </location>
</feature>
<feature type="signal peptide" evidence="1">
    <location>
        <begin position="1"/>
        <end position="20"/>
    </location>
</feature>
<dbReference type="SMART" id="SM00603">
    <property type="entry name" value="LCCL"/>
    <property type="match status" value="1"/>
</dbReference>
<sequence>MRVPEKALCLALLCLTAATAQSPAADQACATTFGNSAGTSHWCPGSCTTWRNQSYSEAYGRGSDVTGTLIYDGSSPVCLAALHAGVLRSGEDKAVAFTSATATDSFVGTIRNRVVSKYKEVPPNQRSYSFSEKSFPTTTVKIRSRGLTTRRQEPEQRHRDVAQRLRRSLGGAIALT</sequence>
<dbReference type="PROSITE" id="PS50820">
    <property type="entry name" value="LCCL"/>
    <property type="match status" value="1"/>
</dbReference>
<evidence type="ECO:0000313" key="3">
    <source>
        <dbReference type="Proteomes" id="UP000694843"/>
    </source>
</evidence>
<evidence type="ECO:0000256" key="1">
    <source>
        <dbReference type="SAM" id="SignalP"/>
    </source>
</evidence>
<dbReference type="GeneID" id="125179285"/>
<name>A0A979FUC1_HYAAZ</name>
<feature type="domain" description="LCCL" evidence="2">
    <location>
        <begin position="43"/>
        <end position="116"/>
    </location>
</feature>
<evidence type="ECO:0000313" key="4">
    <source>
        <dbReference type="RefSeq" id="XP_047740819.1"/>
    </source>
</evidence>
<accession>A0A979FUC1</accession>